<proteinExistence type="predicted"/>
<reference evidence="3 4" key="1">
    <citation type="submission" date="2017-04" db="EMBL/GenBank/DDBJ databases">
        <authorList>
            <person name="Afonso C.L."/>
            <person name="Miller P.J."/>
            <person name="Scott M.A."/>
            <person name="Spackman E."/>
            <person name="Goraichik I."/>
            <person name="Dimitrov K.M."/>
            <person name="Suarez D.L."/>
            <person name="Swayne D.E."/>
        </authorList>
    </citation>
    <scope>NUCLEOTIDE SEQUENCE [LARGE SCALE GENOMIC DNA]</scope>
    <source>
        <strain evidence="3 4">KR-140</strain>
    </source>
</reference>
<keyword evidence="2" id="KW-0812">Transmembrane</keyword>
<organism evidence="3 4">
    <name type="scientific">Deinococcus hopiensis KR-140</name>
    <dbReference type="NCBI Taxonomy" id="695939"/>
    <lineage>
        <taxon>Bacteria</taxon>
        <taxon>Thermotogati</taxon>
        <taxon>Deinococcota</taxon>
        <taxon>Deinococci</taxon>
        <taxon>Deinococcales</taxon>
        <taxon>Deinococcaceae</taxon>
        <taxon>Deinococcus</taxon>
    </lineage>
</organism>
<feature type="transmembrane region" description="Helical" evidence="2">
    <location>
        <begin position="37"/>
        <end position="56"/>
    </location>
</feature>
<name>A0A1W1VQB6_9DEIO</name>
<feature type="transmembrane region" description="Helical" evidence="2">
    <location>
        <begin position="102"/>
        <end position="122"/>
    </location>
</feature>
<evidence type="ECO:0000256" key="1">
    <source>
        <dbReference type="SAM" id="MobiDB-lite"/>
    </source>
</evidence>
<evidence type="ECO:0000313" key="3">
    <source>
        <dbReference type="EMBL" id="SMB95420.1"/>
    </source>
</evidence>
<keyword evidence="4" id="KW-1185">Reference proteome</keyword>
<feature type="region of interest" description="Disordered" evidence="1">
    <location>
        <begin position="68"/>
        <end position="91"/>
    </location>
</feature>
<dbReference type="InterPro" id="IPR019587">
    <property type="entry name" value="Polyketide_cyclase/dehydratase"/>
</dbReference>
<dbReference type="Pfam" id="PF10604">
    <property type="entry name" value="Polyketide_cyc2"/>
    <property type="match status" value="1"/>
</dbReference>
<keyword evidence="2" id="KW-1133">Transmembrane helix</keyword>
<feature type="region of interest" description="Disordered" evidence="1">
    <location>
        <begin position="346"/>
        <end position="370"/>
    </location>
</feature>
<keyword evidence="2" id="KW-0472">Membrane</keyword>
<dbReference type="Gene3D" id="3.30.530.20">
    <property type="match status" value="1"/>
</dbReference>
<sequence>MYRLGGGPYARGMLSGTLAGVGYGLLVYLWLHRLNGSVGVMVATYLFAVPFVLGLLSAQFVSRTLTVPSPPAPAERESRGDAPPASGAWGETPAPPSPFVEALKLSAVTVTFFLVVATVTGFEGVLCAVLAAPAMYVMAAPGALLGMALRQWRQGPRTGALLFALSLPAVLGPLEQTRPLGSEYRTVANDITIQAPPGAVWTQIRSVPRIENREIHAGWAHLIGLPRPREAVLVGSGVGAVRIATFDGGLRFRETVTDWAPGRRLSFRIQSQDPGNLDPHVRVGGRFFDVLSGTYTLEEVRPGVTLLHLSSTQRVSTHFNGYTAFFTRAIMHDLQRTILHVIRTRTEDDARTASAPGRAPDTASVPARPL</sequence>
<accession>A0A1W1VQB6</accession>
<dbReference type="SUPFAM" id="SSF55961">
    <property type="entry name" value="Bet v1-like"/>
    <property type="match status" value="1"/>
</dbReference>
<dbReference type="OrthoDB" id="118637at2"/>
<dbReference type="EMBL" id="FWWU01000009">
    <property type="protein sequence ID" value="SMB95420.1"/>
    <property type="molecule type" value="Genomic_DNA"/>
</dbReference>
<feature type="transmembrane region" description="Helical" evidence="2">
    <location>
        <begin position="12"/>
        <end position="31"/>
    </location>
</feature>
<gene>
    <name evidence="3" type="ORF">SAMN00790413_02831</name>
</gene>
<dbReference type="STRING" id="695939.SAMN00790413_02831"/>
<dbReference type="InterPro" id="IPR023393">
    <property type="entry name" value="START-like_dom_sf"/>
</dbReference>
<evidence type="ECO:0000313" key="4">
    <source>
        <dbReference type="Proteomes" id="UP000192582"/>
    </source>
</evidence>
<dbReference type="AlphaFoldDB" id="A0A1W1VQB6"/>
<dbReference type="Proteomes" id="UP000192582">
    <property type="component" value="Unassembled WGS sequence"/>
</dbReference>
<protein>
    <submittedName>
        <fullName evidence="3">Polyketide cyclase / dehydrase and lipid transport</fullName>
    </submittedName>
</protein>
<evidence type="ECO:0000256" key="2">
    <source>
        <dbReference type="SAM" id="Phobius"/>
    </source>
</evidence>